<protein>
    <submittedName>
        <fullName evidence="4">Cerato-ulmin</fullName>
    </submittedName>
</protein>
<accession>A0AAD7BNF9</accession>
<keyword evidence="3" id="KW-0732">Signal</keyword>
<keyword evidence="2" id="KW-1015">Disulfide bond</keyword>
<feature type="chain" id="PRO_5041995094" evidence="3">
    <location>
        <begin position="20"/>
        <end position="104"/>
    </location>
</feature>
<dbReference type="InterPro" id="IPR036686">
    <property type="entry name" value="Class_II_Hydrophobin_sf"/>
</dbReference>
<evidence type="ECO:0000313" key="4">
    <source>
        <dbReference type="EMBL" id="KAJ7626020.1"/>
    </source>
</evidence>
<keyword evidence="5" id="KW-1185">Reference proteome</keyword>
<feature type="signal peptide" evidence="3">
    <location>
        <begin position="1"/>
        <end position="19"/>
    </location>
</feature>
<evidence type="ECO:0000256" key="1">
    <source>
        <dbReference type="ARBA" id="ARBA00009576"/>
    </source>
</evidence>
<evidence type="ECO:0000256" key="2">
    <source>
        <dbReference type="ARBA" id="ARBA00023157"/>
    </source>
</evidence>
<dbReference type="InterPro" id="IPR010636">
    <property type="entry name" value="Class_II_hydrophobin"/>
</dbReference>
<dbReference type="PANTHER" id="PTHR42341:SF1">
    <property type="entry name" value="HYDROPHOBIN"/>
    <property type="match status" value="1"/>
</dbReference>
<dbReference type="EMBL" id="JARKIF010000012">
    <property type="protein sequence ID" value="KAJ7626020.1"/>
    <property type="molecule type" value="Genomic_DNA"/>
</dbReference>
<evidence type="ECO:0000313" key="5">
    <source>
        <dbReference type="Proteomes" id="UP001221142"/>
    </source>
</evidence>
<dbReference type="CDD" id="cd23508">
    <property type="entry name" value="hydrophobin_II"/>
    <property type="match status" value="1"/>
</dbReference>
<dbReference type="SUPFAM" id="SSF101751">
    <property type="entry name" value="Hydrophobin II, HfbII"/>
    <property type="match status" value="1"/>
</dbReference>
<proteinExistence type="inferred from homology"/>
<dbReference type="PANTHER" id="PTHR42341">
    <property type="entry name" value="HYDROPHOBIN"/>
    <property type="match status" value="1"/>
</dbReference>
<reference evidence="4" key="1">
    <citation type="submission" date="2023-03" db="EMBL/GenBank/DDBJ databases">
        <title>Massive genome expansion in bonnet fungi (Mycena s.s.) driven by repeated elements and novel gene families across ecological guilds.</title>
        <authorList>
            <consortium name="Lawrence Berkeley National Laboratory"/>
            <person name="Harder C.B."/>
            <person name="Miyauchi S."/>
            <person name="Viragh M."/>
            <person name="Kuo A."/>
            <person name="Thoen E."/>
            <person name="Andreopoulos B."/>
            <person name="Lu D."/>
            <person name="Skrede I."/>
            <person name="Drula E."/>
            <person name="Henrissat B."/>
            <person name="Morin E."/>
            <person name="Kohler A."/>
            <person name="Barry K."/>
            <person name="LaButti K."/>
            <person name="Morin E."/>
            <person name="Salamov A."/>
            <person name="Lipzen A."/>
            <person name="Mereny Z."/>
            <person name="Hegedus B."/>
            <person name="Baldrian P."/>
            <person name="Stursova M."/>
            <person name="Weitz H."/>
            <person name="Taylor A."/>
            <person name="Grigoriev I.V."/>
            <person name="Nagy L.G."/>
            <person name="Martin F."/>
            <person name="Kauserud H."/>
        </authorList>
    </citation>
    <scope>NUCLEOTIDE SEQUENCE</scope>
    <source>
        <strain evidence="4">9284</strain>
    </source>
</reference>
<name>A0AAD7BNF9_9AGAR</name>
<organism evidence="4 5">
    <name type="scientific">Roridomyces roridus</name>
    <dbReference type="NCBI Taxonomy" id="1738132"/>
    <lineage>
        <taxon>Eukaryota</taxon>
        <taxon>Fungi</taxon>
        <taxon>Dikarya</taxon>
        <taxon>Basidiomycota</taxon>
        <taxon>Agaricomycotina</taxon>
        <taxon>Agaricomycetes</taxon>
        <taxon>Agaricomycetidae</taxon>
        <taxon>Agaricales</taxon>
        <taxon>Marasmiineae</taxon>
        <taxon>Mycenaceae</taxon>
        <taxon>Roridomyces</taxon>
    </lineage>
</organism>
<dbReference type="Gene3D" id="3.20.120.10">
    <property type="entry name" value="Hydrophobin"/>
    <property type="match status" value="1"/>
</dbReference>
<dbReference type="GO" id="GO:0005576">
    <property type="term" value="C:extracellular region"/>
    <property type="evidence" value="ECO:0007669"/>
    <property type="project" value="InterPro"/>
</dbReference>
<dbReference type="Proteomes" id="UP001221142">
    <property type="component" value="Unassembled WGS sequence"/>
</dbReference>
<evidence type="ECO:0000256" key="3">
    <source>
        <dbReference type="SAM" id="SignalP"/>
    </source>
</evidence>
<comment type="caution">
    <text evidence="4">The sequence shown here is derived from an EMBL/GenBank/DDBJ whole genome shotgun (WGS) entry which is preliminary data.</text>
</comment>
<comment type="similarity">
    <text evidence="1">Belongs to the cerato-ulmin hydrophobin family.</text>
</comment>
<sequence length="104" mass="10683">MRFTSVFIALTSLLTVAVALPGMTSGGGDYTPCTDMLKSSPQCCTTTNGMLSVVNDDFTAPQGTLTCLDDFTAACTAEDQTARCCAVPVAGQGFLCEDPPADSA</sequence>
<dbReference type="AlphaFoldDB" id="A0AAD7BNF9"/>
<dbReference type="Pfam" id="PF06766">
    <property type="entry name" value="Hydrophobin_2"/>
    <property type="match status" value="1"/>
</dbReference>
<gene>
    <name evidence="4" type="ORF">FB45DRAFT_869136</name>
</gene>